<name>K5VKC2_PHACS</name>
<proteinExistence type="predicted"/>
<dbReference type="KEGG" id="pco:PHACADRAFT_262152"/>
<organism evidence="1 2">
    <name type="scientific">Phanerochaete carnosa (strain HHB-10118-sp)</name>
    <name type="common">White-rot fungus</name>
    <name type="synonym">Peniophora carnosa</name>
    <dbReference type="NCBI Taxonomy" id="650164"/>
    <lineage>
        <taxon>Eukaryota</taxon>
        <taxon>Fungi</taxon>
        <taxon>Dikarya</taxon>
        <taxon>Basidiomycota</taxon>
        <taxon>Agaricomycotina</taxon>
        <taxon>Agaricomycetes</taxon>
        <taxon>Polyporales</taxon>
        <taxon>Phanerochaetaceae</taxon>
        <taxon>Phanerochaete</taxon>
    </lineage>
</organism>
<evidence type="ECO:0000313" key="1">
    <source>
        <dbReference type="EMBL" id="EKM51808.1"/>
    </source>
</evidence>
<dbReference type="GeneID" id="18918200"/>
<dbReference type="OrthoDB" id="10582793at2759"/>
<dbReference type="AlphaFoldDB" id="K5VKC2"/>
<protein>
    <submittedName>
        <fullName evidence="1">Uncharacterized protein</fullName>
    </submittedName>
</protein>
<sequence>MESLPWEAFRDVVDPPHMLSLRIESSGRQGEVYEAAKRILCSVLHRTQLTWALESGKLQFGPSYKPITSA</sequence>
<dbReference type="EMBL" id="JH930476">
    <property type="protein sequence ID" value="EKM51808.1"/>
    <property type="molecule type" value="Genomic_DNA"/>
</dbReference>
<dbReference type="InParanoid" id="K5VKC2"/>
<reference evidence="1 2" key="1">
    <citation type="journal article" date="2012" name="BMC Genomics">
        <title>Comparative genomics of the white-rot fungi, Phanerochaete carnosa and P. chrysosporium, to elucidate the genetic basis of the distinct wood types they colonize.</title>
        <authorList>
            <person name="Suzuki H."/>
            <person name="MacDonald J."/>
            <person name="Syed K."/>
            <person name="Salamov A."/>
            <person name="Hori C."/>
            <person name="Aerts A."/>
            <person name="Henrissat B."/>
            <person name="Wiebenga A."/>
            <person name="vanKuyk P.A."/>
            <person name="Barry K."/>
            <person name="Lindquist E."/>
            <person name="LaButti K."/>
            <person name="Lapidus A."/>
            <person name="Lucas S."/>
            <person name="Coutinho P."/>
            <person name="Gong Y."/>
            <person name="Samejima M."/>
            <person name="Mahadevan R."/>
            <person name="Abou-Zaid M."/>
            <person name="de Vries R.P."/>
            <person name="Igarashi K."/>
            <person name="Yadav J.S."/>
            <person name="Grigoriev I.V."/>
            <person name="Master E.R."/>
        </authorList>
    </citation>
    <scope>NUCLEOTIDE SEQUENCE [LARGE SCALE GENOMIC DNA]</scope>
    <source>
        <strain evidence="1 2">HHB-10118-sp</strain>
    </source>
</reference>
<evidence type="ECO:0000313" key="2">
    <source>
        <dbReference type="Proteomes" id="UP000008370"/>
    </source>
</evidence>
<gene>
    <name evidence="1" type="ORF">PHACADRAFT_262152</name>
</gene>
<dbReference type="RefSeq" id="XP_007399605.1">
    <property type="nucleotide sequence ID" value="XM_007399543.1"/>
</dbReference>
<dbReference type="HOGENOM" id="CLU_2758634_0_0_1"/>
<keyword evidence="2" id="KW-1185">Reference proteome</keyword>
<accession>K5VKC2</accession>
<dbReference type="Proteomes" id="UP000008370">
    <property type="component" value="Unassembled WGS sequence"/>
</dbReference>